<dbReference type="PROSITE" id="PS00041">
    <property type="entry name" value="HTH_ARAC_FAMILY_1"/>
    <property type="match status" value="1"/>
</dbReference>
<dbReference type="InterPro" id="IPR020449">
    <property type="entry name" value="Tscrpt_reg_AraC-type_HTH"/>
</dbReference>
<proteinExistence type="predicted"/>
<dbReference type="PANTHER" id="PTHR43280:SF10">
    <property type="entry name" value="REGULATORY PROTEIN POCR"/>
    <property type="match status" value="1"/>
</dbReference>
<keyword evidence="2" id="KW-0238">DNA-binding</keyword>
<protein>
    <submittedName>
        <fullName evidence="5">AraC family transcriptional regulator</fullName>
    </submittedName>
</protein>
<dbReference type="PANTHER" id="PTHR43280">
    <property type="entry name" value="ARAC-FAMILY TRANSCRIPTIONAL REGULATOR"/>
    <property type="match status" value="1"/>
</dbReference>
<dbReference type="GO" id="GO:0003700">
    <property type="term" value="F:DNA-binding transcription factor activity"/>
    <property type="evidence" value="ECO:0007669"/>
    <property type="project" value="InterPro"/>
</dbReference>
<comment type="caution">
    <text evidence="5">The sequence shown here is derived from an EMBL/GenBank/DDBJ whole genome shotgun (WGS) entry which is preliminary data.</text>
</comment>
<accession>A0A9D2D7D3</accession>
<reference evidence="5" key="2">
    <citation type="submission" date="2021-04" db="EMBL/GenBank/DDBJ databases">
        <authorList>
            <person name="Gilroy R."/>
        </authorList>
    </citation>
    <scope>NUCLEOTIDE SEQUENCE</scope>
    <source>
        <strain evidence="5">CHK192-19661</strain>
    </source>
</reference>
<evidence type="ECO:0000256" key="3">
    <source>
        <dbReference type="ARBA" id="ARBA00023163"/>
    </source>
</evidence>
<dbReference type="InterPro" id="IPR003313">
    <property type="entry name" value="AraC-bd"/>
</dbReference>
<dbReference type="InterPro" id="IPR018060">
    <property type="entry name" value="HTH_AraC"/>
</dbReference>
<dbReference type="EMBL" id="DXCF01000028">
    <property type="protein sequence ID" value="HIZ09904.1"/>
    <property type="molecule type" value="Genomic_DNA"/>
</dbReference>
<dbReference type="InterPro" id="IPR018062">
    <property type="entry name" value="HTH_AraC-typ_CS"/>
</dbReference>
<sequence length="284" mass="32619">MDIEKRQLTTIKDTSVFLLSKPSDFARHFLYYMIGLGHFYATEYYTEARPSNAYDSFLLMYILNGKLYAEEGGSGCEASAGSIVLIDCYSRHRYRAIVPTEFVYIHFDGNNARAFYEEITRSRGRNFLNAHFEEQSEKLLHLCSAIESGEMPSEGDISVLIHGILCELCEKSAIEYSLRYSAAVRNIVRYIDENYASPIGIRDLSRKCNLSPQHMSRLFRKETGFSPYAYILEKRMHIARELLSFSDCTVEEVSDRVGYSSSVNFSNAFKKRYGLSPGQFRRSQ</sequence>
<evidence type="ECO:0000256" key="2">
    <source>
        <dbReference type="ARBA" id="ARBA00023125"/>
    </source>
</evidence>
<dbReference type="InterPro" id="IPR009057">
    <property type="entry name" value="Homeodomain-like_sf"/>
</dbReference>
<dbReference type="Pfam" id="PF02311">
    <property type="entry name" value="AraC_binding"/>
    <property type="match status" value="1"/>
</dbReference>
<evidence type="ECO:0000259" key="4">
    <source>
        <dbReference type="PROSITE" id="PS01124"/>
    </source>
</evidence>
<dbReference type="SMART" id="SM00342">
    <property type="entry name" value="HTH_ARAC"/>
    <property type="match status" value="1"/>
</dbReference>
<organism evidence="5 6">
    <name type="scientific">Candidatus Borkfalkia avicola</name>
    <dbReference type="NCBI Taxonomy" id="2838503"/>
    <lineage>
        <taxon>Bacteria</taxon>
        <taxon>Bacillati</taxon>
        <taxon>Bacillota</taxon>
        <taxon>Clostridia</taxon>
        <taxon>Christensenellales</taxon>
        <taxon>Christensenellaceae</taxon>
        <taxon>Candidatus Borkfalkia</taxon>
    </lineage>
</organism>
<dbReference type="GO" id="GO:0043565">
    <property type="term" value="F:sequence-specific DNA binding"/>
    <property type="evidence" value="ECO:0007669"/>
    <property type="project" value="InterPro"/>
</dbReference>
<gene>
    <name evidence="5" type="ORF">H9726_05390</name>
</gene>
<evidence type="ECO:0000313" key="5">
    <source>
        <dbReference type="EMBL" id="HIZ09904.1"/>
    </source>
</evidence>
<reference evidence="5" key="1">
    <citation type="journal article" date="2021" name="PeerJ">
        <title>Extensive microbial diversity within the chicken gut microbiome revealed by metagenomics and culture.</title>
        <authorList>
            <person name="Gilroy R."/>
            <person name="Ravi A."/>
            <person name="Getino M."/>
            <person name="Pursley I."/>
            <person name="Horton D.L."/>
            <person name="Alikhan N.F."/>
            <person name="Baker D."/>
            <person name="Gharbi K."/>
            <person name="Hall N."/>
            <person name="Watson M."/>
            <person name="Adriaenssens E.M."/>
            <person name="Foster-Nyarko E."/>
            <person name="Jarju S."/>
            <person name="Secka A."/>
            <person name="Antonio M."/>
            <person name="Oren A."/>
            <person name="Chaudhuri R.R."/>
            <person name="La Ragione R."/>
            <person name="Hildebrand F."/>
            <person name="Pallen M.J."/>
        </authorList>
    </citation>
    <scope>NUCLEOTIDE SEQUENCE</scope>
    <source>
        <strain evidence="5">CHK192-19661</strain>
    </source>
</reference>
<dbReference type="Gene3D" id="1.10.10.60">
    <property type="entry name" value="Homeodomain-like"/>
    <property type="match status" value="2"/>
</dbReference>
<feature type="domain" description="HTH araC/xylS-type" evidence="4">
    <location>
        <begin position="185"/>
        <end position="283"/>
    </location>
</feature>
<dbReference type="Proteomes" id="UP000824025">
    <property type="component" value="Unassembled WGS sequence"/>
</dbReference>
<dbReference type="SUPFAM" id="SSF46689">
    <property type="entry name" value="Homeodomain-like"/>
    <property type="match status" value="2"/>
</dbReference>
<dbReference type="PROSITE" id="PS01124">
    <property type="entry name" value="HTH_ARAC_FAMILY_2"/>
    <property type="match status" value="1"/>
</dbReference>
<name>A0A9D2D7D3_9FIRM</name>
<keyword evidence="3" id="KW-0804">Transcription</keyword>
<dbReference type="InterPro" id="IPR037923">
    <property type="entry name" value="HTH-like"/>
</dbReference>
<dbReference type="AlphaFoldDB" id="A0A9D2D7D3"/>
<evidence type="ECO:0000313" key="6">
    <source>
        <dbReference type="Proteomes" id="UP000824025"/>
    </source>
</evidence>
<keyword evidence="1" id="KW-0805">Transcription regulation</keyword>
<dbReference type="PRINTS" id="PR00032">
    <property type="entry name" value="HTHARAC"/>
</dbReference>
<dbReference type="Pfam" id="PF12833">
    <property type="entry name" value="HTH_18"/>
    <property type="match status" value="1"/>
</dbReference>
<evidence type="ECO:0000256" key="1">
    <source>
        <dbReference type="ARBA" id="ARBA00023015"/>
    </source>
</evidence>
<dbReference type="SUPFAM" id="SSF51215">
    <property type="entry name" value="Regulatory protein AraC"/>
    <property type="match status" value="1"/>
</dbReference>